<protein>
    <submittedName>
        <fullName evidence="1">Uncharacterized protein</fullName>
    </submittedName>
</protein>
<keyword evidence="2" id="KW-1185">Reference proteome</keyword>
<gene>
    <name evidence="1" type="ordered locus">BMEI0389</name>
</gene>
<dbReference type="AlphaFoldDB" id="Q8YIQ4"/>
<dbReference type="PIR" id="AG3300">
    <property type="entry name" value="AG3300"/>
</dbReference>
<accession>Q8YIQ4</accession>
<reference evidence="1 2" key="1">
    <citation type="journal article" date="2002" name="Proc. Natl. Acad. Sci. U.S.A.">
        <title>The genome sequence of the facultative intracellular pathogen Brucella melitensis.</title>
        <authorList>
            <person name="DelVecchio V.G."/>
            <person name="Kapatral V."/>
            <person name="Redkar R.J."/>
            <person name="Patra G."/>
            <person name="Mujer C."/>
            <person name="Los T."/>
            <person name="Ivanova N."/>
            <person name="Anderson I."/>
            <person name="Bhattacharyya A."/>
            <person name="Lykidis A."/>
            <person name="Reznik G."/>
            <person name="Jablonski L."/>
            <person name="Larsen N."/>
            <person name="D'Souza M."/>
            <person name="Bernal A."/>
            <person name="Mazur M."/>
            <person name="Goltsman E."/>
            <person name="Selkov E."/>
            <person name="Elzer P.H."/>
            <person name="Hagius S."/>
            <person name="O'Callaghan D."/>
            <person name="Letesson J.J."/>
            <person name="Haselkorn R."/>
            <person name="Kyrpides N."/>
            <person name="Overbeek R."/>
        </authorList>
    </citation>
    <scope>NUCLEOTIDE SEQUENCE [LARGE SCALE GENOMIC DNA]</scope>
    <source>
        <strain evidence="2">ATCC 23456 / CCUG 17765 / NCTC 10094 / 16M</strain>
    </source>
</reference>
<name>Q8YIQ4_BRUME</name>
<organism evidence="1 2">
    <name type="scientific">Brucella melitensis biotype 1 (strain ATCC 23456 / CCUG 17765 / NCTC 10094 / 16M)</name>
    <dbReference type="NCBI Taxonomy" id="224914"/>
    <lineage>
        <taxon>Bacteria</taxon>
        <taxon>Pseudomonadati</taxon>
        <taxon>Pseudomonadota</taxon>
        <taxon>Alphaproteobacteria</taxon>
        <taxon>Hyphomicrobiales</taxon>
        <taxon>Brucellaceae</taxon>
        <taxon>Brucella/Ochrobactrum group</taxon>
        <taxon>Brucella</taxon>
    </lineage>
</organism>
<dbReference type="EMBL" id="AE008917">
    <property type="protein sequence ID" value="AAL51570.1"/>
    <property type="molecule type" value="Genomic_DNA"/>
</dbReference>
<evidence type="ECO:0000313" key="1">
    <source>
        <dbReference type="EMBL" id="AAL51570.1"/>
    </source>
</evidence>
<proteinExistence type="predicted"/>
<dbReference type="KEGG" id="bme:BMEI0389"/>
<sequence>MFGEQHGLYDSDEALPYLSDLRASDVTIQMFRGVSSYRLCLAFCLMATPKFISFATTSTALAASSAGRPFSRFP</sequence>
<dbReference type="Proteomes" id="UP000000419">
    <property type="component" value="Chromosome I"/>
</dbReference>
<evidence type="ECO:0000313" key="2">
    <source>
        <dbReference type="Proteomes" id="UP000000419"/>
    </source>
</evidence>